<evidence type="ECO:0000256" key="5">
    <source>
        <dbReference type="ARBA" id="ARBA00023288"/>
    </source>
</evidence>
<evidence type="ECO:0000313" key="7">
    <source>
        <dbReference type="Proteomes" id="UP001501803"/>
    </source>
</evidence>
<sequence length="474" mass="49562">MNANIHMINIGEVHAKASFQSMGLPRAPRGGDHLKGERYMTHSTRFVRSAAVVAVTAFSVFGLAACSTDNGAASDSGPIEISYLHRLPDGEGMTPVSEIVARWNKENPDIQVKATKFDGAATDMILKLETDVKAGNADCLAQVGYSEVPQMFVKGLLEDVADEAAQYADDFSSGAYAMMTVGDAVVGLPQDTGPLVYYYNATEFEKLGLPVPTTLDELSSDAATAAAAGKYVAAFTPDEALSWLSAQAAAAGDSWFGATKDGWTVDTEGAGSQKVAAFWQNLVNNKQTLVTERWGEAFTQALNNTSLIGHVGAAWEAGFLLDSLDGTPAEGQWRIAQLPDFGAGALTGPDGGSGVAVMKGCEHPAEAMEFNDWFNTQIDDLASQGLVVAANGTPTTSDKMLRQFGGQDVLAELATASGNLNPDFVYAPGFASLTKMNETASGVGAGTATVADIFTTAQTTAVATLEDLGLPVAK</sequence>
<keyword evidence="4" id="KW-0564">Palmitate</keyword>
<dbReference type="Pfam" id="PF01547">
    <property type="entry name" value="SBP_bac_1"/>
    <property type="match status" value="1"/>
</dbReference>
<evidence type="ECO:0000256" key="1">
    <source>
        <dbReference type="ARBA" id="ARBA00022475"/>
    </source>
</evidence>
<dbReference type="InterPro" id="IPR050490">
    <property type="entry name" value="Bact_solute-bd_prot1"/>
</dbReference>
<comment type="caution">
    <text evidence="6">The sequence shown here is derived from an EMBL/GenBank/DDBJ whole genome shotgun (WGS) entry which is preliminary data.</text>
</comment>
<evidence type="ECO:0000256" key="2">
    <source>
        <dbReference type="ARBA" id="ARBA00022729"/>
    </source>
</evidence>
<keyword evidence="5" id="KW-0449">Lipoprotein</keyword>
<keyword evidence="1" id="KW-1003">Cell membrane</keyword>
<keyword evidence="3" id="KW-0472">Membrane</keyword>
<keyword evidence="2" id="KW-0732">Signal</keyword>
<gene>
    <name evidence="6" type="ORF">GCM10022381_00230</name>
</gene>
<dbReference type="EMBL" id="BAABCN010000001">
    <property type="protein sequence ID" value="GAA3859469.1"/>
    <property type="molecule type" value="Genomic_DNA"/>
</dbReference>
<dbReference type="SUPFAM" id="SSF53850">
    <property type="entry name" value="Periplasmic binding protein-like II"/>
    <property type="match status" value="1"/>
</dbReference>
<dbReference type="InterPro" id="IPR006059">
    <property type="entry name" value="SBP"/>
</dbReference>
<dbReference type="PANTHER" id="PTHR43649:SF33">
    <property type="entry name" value="POLYGALACTURONAN_RHAMNOGALACTURONAN-BINDING PROTEIN YTCQ"/>
    <property type="match status" value="1"/>
</dbReference>
<keyword evidence="7" id="KW-1185">Reference proteome</keyword>
<dbReference type="Gene3D" id="3.40.190.10">
    <property type="entry name" value="Periplasmic binding protein-like II"/>
    <property type="match status" value="1"/>
</dbReference>
<accession>A0ABP7JZQ3</accession>
<organism evidence="6 7">
    <name type="scientific">Leifsonia kafniensis</name>
    <dbReference type="NCBI Taxonomy" id="475957"/>
    <lineage>
        <taxon>Bacteria</taxon>
        <taxon>Bacillati</taxon>
        <taxon>Actinomycetota</taxon>
        <taxon>Actinomycetes</taxon>
        <taxon>Micrococcales</taxon>
        <taxon>Microbacteriaceae</taxon>
        <taxon>Leifsonia</taxon>
    </lineage>
</organism>
<proteinExistence type="predicted"/>
<dbReference type="PANTHER" id="PTHR43649">
    <property type="entry name" value="ARABINOSE-BINDING PROTEIN-RELATED"/>
    <property type="match status" value="1"/>
</dbReference>
<evidence type="ECO:0000313" key="6">
    <source>
        <dbReference type="EMBL" id="GAA3859469.1"/>
    </source>
</evidence>
<protein>
    <submittedName>
        <fullName evidence="6">Extracellular solute-binding protein</fullName>
    </submittedName>
</protein>
<dbReference type="Proteomes" id="UP001501803">
    <property type="component" value="Unassembled WGS sequence"/>
</dbReference>
<reference evidence="7" key="1">
    <citation type="journal article" date="2019" name="Int. J. Syst. Evol. Microbiol.">
        <title>The Global Catalogue of Microorganisms (GCM) 10K type strain sequencing project: providing services to taxonomists for standard genome sequencing and annotation.</title>
        <authorList>
            <consortium name="The Broad Institute Genomics Platform"/>
            <consortium name="The Broad Institute Genome Sequencing Center for Infectious Disease"/>
            <person name="Wu L."/>
            <person name="Ma J."/>
        </authorList>
    </citation>
    <scope>NUCLEOTIDE SEQUENCE [LARGE SCALE GENOMIC DNA]</scope>
    <source>
        <strain evidence="7">JCM 17021</strain>
    </source>
</reference>
<name>A0ABP7JZQ3_9MICO</name>
<evidence type="ECO:0000256" key="3">
    <source>
        <dbReference type="ARBA" id="ARBA00023136"/>
    </source>
</evidence>
<evidence type="ECO:0000256" key="4">
    <source>
        <dbReference type="ARBA" id="ARBA00023139"/>
    </source>
</evidence>